<keyword evidence="10 17" id="KW-0249">Electron transport</keyword>
<evidence type="ECO:0000256" key="7">
    <source>
        <dbReference type="ARBA" id="ARBA00022660"/>
    </source>
</evidence>
<evidence type="ECO:0000256" key="11">
    <source>
        <dbReference type="ARBA" id="ARBA00022989"/>
    </source>
</evidence>
<feature type="transmembrane region" description="Helical" evidence="17">
    <location>
        <begin position="374"/>
        <end position="399"/>
    </location>
</feature>
<evidence type="ECO:0000259" key="19">
    <source>
        <dbReference type="Pfam" id="PF01059"/>
    </source>
</evidence>
<keyword evidence="15 17" id="KW-0472">Membrane</keyword>
<comment type="function">
    <text evidence="1">Core subunit of the mitochondrial membrane respiratory chain NADH dehydrogenase (Complex I) that is believed to belong to the minimal assembly required for catalysis. Complex I functions in the transfer of electrons from NADH to the respiratory chain. The immediate electron acceptor for the enzyme is believed to be ubiquinone.</text>
</comment>
<evidence type="ECO:0000256" key="4">
    <source>
        <dbReference type="ARBA" id="ARBA00012944"/>
    </source>
</evidence>
<dbReference type="InterPro" id="IPR001750">
    <property type="entry name" value="ND/Mrp_TM"/>
</dbReference>
<organism evidence="20">
    <name type="scientific">Ceraclea indistincta</name>
    <dbReference type="NCBI Taxonomy" id="2904887"/>
    <lineage>
        <taxon>Eukaryota</taxon>
        <taxon>Metazoa</taxon>
        <taxon>Ecdysozoa</taxon>
        <taxon>Arthropoda</taxon>
        <taxon>Hexapoda</taxon>
        <taxon>Insecta</taxon>
        <taxon>Pterygota</taxon>
        <taxon>Neoptera</taxon>
        <taxon>Endopterygota</taxon>
        <taxon>Trichoptera</taxon>
        <taxon>Integripalpia</taxon>
        <taxon>Brevitentoria</taxon>
        <taxon>Leptoceroidea</taxon>
        <taxon>Leptoceridae</taxon>
        <taxon>Leptocerinae</taxon>
        <taxon>Athripsodini</taxon>
        <taxon>Ceraclea</taxon>
    </lineage>
</organism>
<gene>
    <name evidence="20" type="primary">ND4</name>
</gene>
<evidence type="ECO:0000256" key="10">
    <source>
        <dbReference type="ARBA" id="ARBA00022982"/>
    </source>
</evidence>
<feature type="transmembrane region" description="Helical" evidence="17">
    <location>
        <begin position="108"/>
        <end position="130"/>
    </location>
</feature>
<reference evidence="20" key="1">
    <citation type="submission" date="2021-11" db="EMBL/GenBank/DDBJ databases">
        <authorList>
            <person name="Ge X.-Y."/>
            <person name="Peng L."/>
            <person name="Sun C.-H."/>
            <person name="Wang B.-X."/>
        </authorList>
    </citation>
    <scope>NUCLEOTIDE SEQUENCE</scope>
</reference>
<reference evidence="20" key="2">
    <citation type="journal article" date="2022" name="Syst. Entomol.">
        <title>Massive gene rearrangements of mitochondrial genomes and implications for the phylogeny of Trichoptera (Insecta).</title>
        <authorList>
            <person name="Ge X."/>
            <person name="Peng L."/>
            <person name="Vogler A.P."/>
            <person name="Morse J.C."/>
            <person name="Yang L."/>
            <person name="Sun C."/>
            <person name="Wang B."/>
        </authorList>
    </citation>
    <scope>NUCLEOTIDE SEQUENCE</scope>
</reference>
<keyword evidence="7 17" id="KW-0679">Respiratory chain</keyword>
<dbReference type="GO" id="GO:0008137">
    <property type="term" value="F:NADH dehydrogenase (ubiquinone) activity"/>
    <property type="evidence" value="ECO:0007669"/>
    <property type="project" value="UniProtKB-UniRule"/>
</dbReference>
<dbReference type="GO" id="GO:0015990">
    <property type="term" value="P:electron transport coupled proton transport"/>
    <property type="evidence" value="ECO:0007669"/>
    <property type="project" value="TreeGrafter"/>
</dbReference>
<geneLocation type="mitochondrion" evidence="20"/>
<dbReference type="InterPro" id="IPR000260">
    <property type="entry name" value="NADH4_N"/>
</dbReference>
<dbReference type="PANTHER" id="PTHR43507">
    <property type="entry name" value="NADH-UBIQUINONE OXIDOREDUCTASE CHAIN 4"/>
    <property type="match status" value="1"/>
</dbReference>
<feature type="transmembrane region" description="Helical" evidence="17">
    <location>
        <begin position="299"/>
        <end position="320"/>
    </location>
</feature>
<evidence type="ECO:0000256" key="2">
    <source>
        <dbReference type="ARBA" id="ARBA00004225"/>
    </source>
</evidence>
<keyword evidence="8 17" id="KW-0812">Transmembrane</keyword>
<dbReference type="RefSeq" id="YP_010586090.1">
    <property type="nucleotide sequence ID" value="NC_069248.1"/>
</dbReference>
<keyword evidence="6 17" id="KW-0813">Transport</keyword>
<dbReference type="AlphaFoldDB" id="A0A9E8LNR5"/>
<comment type="catalytic activity">
    <reaction evidence="16 17">
        <text>a ubiquinone + NADH + 5 H(+)(in) = a ubiquinol + NAD(+) + 4 H(+)(out)</text>
        <dbReference type="Rhea" id="RHEA:29091"/>
        <dbReference type="Rhea" id="RHEA-COMP:9565"/>
        <dbReference type="Rhea" id="RHEA-COMP:9566"/>
        <dbReference type="ChEBI" id="CHEBI:15378"/>
        <dbReference type="ChEBI" id="CHEBI:16389"/>
        <dbReference type="ChEBI" id="CHEBI:17976"/>
        <dbReference type="ChEBI" id="CHEBI:57540"/>
        <dbReference type="ChEBI" id="CHEBI:57945"/>
        <dbReference type="EC" id="7.1.1.2"/>
    </reaction>
</comment>
<dbReference type="GO" id="GO:0048039">
    <property type="term" value="F:ubiquinone binding"/>
    <property type="evidence" value="ECO:0007669"/>
    <property type="project" value="TreeGrafter"/>
</dbReference>
<dbReference type="GeneID" id="77425221"/>
<comment type="similarity">
    <text evidence="3 17">Belongs to the complex I subunit 4 family.</text>
</comment>
<evidence type="ECO:0000256" key="3">
    <source>
        <dbReference type="ARBA" id="ARBA00009025"/>
    </source>
</evidence>
<evidence type="ECO:0000256" key="12">
    <source>
        <dbReference type="ARBA" id="ARBA00023027"/>
    </source>
</evidence>
<feature type="transmembrane region" description="Helical" evidence="17">
    <location>
        <begin position="214"/>
        <end position="237"/>
    </location>
</feature>
<dbReference type="GO" id="GO:0003954">
    <property type="term" value="F:NADH dehydrogenase activity"/>
    <property type="evidence" value="ECO:0007669"/>
    <property type="project" value="TreeGrafter"/>
</dbReference>
<dbReference type="GO" id="GO:0031966">
    <property type="term" value="C:mitochondrial membrane"/>
    <property type="evidence" value="ECO:0007669"/>
    <property type="project" value="UniProtKB-SubCell"/>
</dbReference>
<feature type="transmembrane region" description="Helical" evidence="17">
    <location>
        <begin position="55"/>
        <end position="77"/>
    </location>
</feature>
<evidence type="ECO:0000256" key="6">
    <source>
        <dbReference type="ARBA" id="ARBA00022448"/>
    </source>
</evidence>
<dbReference type="EMBL" id="OL678006">
    <property type="protein sequence ID" value="UZZ43826.1"/>
    <property type="molecule type" value="Genomic_DNA"/>
</dbReference>
<feature type="domain" description="NADH:quinone oxidoreductase/Mrp antiporter transmembrane" evidence="18">
    <location>
        <begin position="106"/>
        <end position="387"/>
    </location>
</feature>
<feature type="domain" description="NADH:ubiquinone oxidoreductase chain 4 N-terminal" evidence="19">
    <location>
        <begin position="2"/>
        <end position="100"/>
    </location>
</feature>
<accession>A0A9E8LNR5</accession>
<feature type="transmembrane region" description="Helical" evidence="17">
    <location>
        <begin position="420"/>
        <end position="443"/>
    </location>
</feature>
<name>A0A9E8LNR5_9NEOP</name>
<dbReference type="CTD" id="4538"/>
<evidence type="ECO:0000256" key="8">
    <source>
        <dbReference type="ARBA" id="ARBA00022692"/>
    </source>
</evidence>
<feature type="transmembrane region" description="Helical" evidence="17">
    <location>
        <begin position="84"/>
        <end position="102"/>
    </location>
</feature>
<evidence type="ECO:0000256" key="15">
    <source>
        <dbReference type="ARBA" id="ARBA00023136"/>
    </source>
</evidence>
<keyword evidence="14 17" id="KW-0496">Mitochondrion</keyword>
<keyword evidence="13 17" id="KW-0830">Ubiquinone</keyword>
<dbReference type="PANTHER" id="PTHR43507:SF20">
    <property type="entry name" value="NADH-UBIQUINONE OXIDOREDUCTASE CHAIN 4"/>
    <property type="match status" value="1"/>
</dbReference>
<evidence type="ECO:0000256" key="13">
    <source>
        <dbReference type="ARBA" id="ARBA00023075"/>
    </source>
</evidence>
<feature type="transmembrane region" description="Helical" evidence="17">
    <location>
        <begin position="271"/>
        <end position="293"/>
    </location>
</feature>
<sequence>MMLMYLFFLTSSLFLINSYWMIQIILVLLMFILIFNSFDLFSYFNLGYMLGLDLISLMLIMLSIWIVILMLMASFLFYLNNYNLMLFTFNILFLLLFLVLVFSMLDIFMFYLFFESSLIPMLLLIFGWGFQSERMEAALYLLFYTLFVSLPLLSGIFYIYWLKKSLMFYLINSLNMDIIYLYFMMIFAFLVKLPMVFIHIWLPKAHVEAPVSGSMILAGVMLKLGGYGLIRILFIFTKLNLKLSMIFISLSLIGGIYISLLCLHQLDFKKLVAYSSVVHMGIFLAGIMTMTYWGLMGSFYMLIGHGLCSSGLFMMINLNYERLHTRSLIMNFGMLNILPSFSLWWFLLLTSNMAAPFSLNLISEVSIINSLVSYSYLCMLVIIFLFFFSALYNLYLFMVSQHGKIIFLKNNFFNLSLREYLLLFLHWVPLNLCVLKLDIFSLYL</sequence>
<feature type="transmembrane region" description="Helical" evidence="17">
    <location>
        <begin position="243"/>
        <end position="264"/>
    </location>
</feature>
<proteinExistence type="inferred from homology"/>
<comment type="function">
    <text evidence="17">Core subunit of the mitochondrial membrane respiratory chain NADH dehydrogenase (Complex I) which catalyzes electron transfer from NADH through the respiratory chain, using ubiquinone as an electron acceptor. Essential for the catalytic activity and assembly of complex I.</text>
</comment>
<evidence type="ECO:0000259" key="18">
    <source>
        <dbReference type="Pfam" id="PF00361"/>
    </source>
</evidence>
<keyword evidence="12 17" id="KW-0520">NAD</keyword>
<comment type="subcellular location">
    <subcellularLocation>
        <location evidence="2 17">Mitochondrion membrane</location>
        <topology evidence="2 17">Multi-pass membrane protein</topology>
    </subcellularLocation>
</comment>
<dbReference type="GO" id="GO:0042773">
    <property type="term" value="P:ATP synthesis coupled electron transport"/>
    <property type="evidence" value="ECO:0007669"/>
    <property type="project" value="InterPro"/>
</dbReference>
<dbReference type="Pfam" id="PF00361">
    <property type="entry name" value="Proton_antipo_M"/>
    <property type="match status" value="1"/>
</dbReference>
<evidence type="ECO:0000256" key="16">
    <source>
        <dbReference type="ARBA" id="ARBA00049551"/>
    </source>
</evidence>
<evidence type="ECO:0000256" key="14">
    <source>
        <dbReference type="ARBA" id="ARBA00023128"/>
    </source>
</evidence>
<feature type="transmembrane region" description="Helical" evidence="17">
    <location>
        <begin position="12"/>
        <end position="35"/>
    </location>
</feature>
<evidence type="ECO:0000256" key="5">
    <source>
        <dbReference type="ARBA" id="ARBA00021006"/>
    </source>
</evidence>
<dbReference type="InterPro" id="IPR003918">
    <property type="entry name" value="NADH_UbQ_OxRdtase"/>
</dbReference>
<keyword evidence="9" id="KW-1278">Translocase</keyword>
<dbReference type="EC" id="7.1.1.2" evidence="4 17"/>
<dbReference type="PRINTS" id="PR01437">
    <property type="entry name" value="NUOXDRDTASE4"/>
</dbReference>
<feature type="transmembrane region" description="Helical" evidence="17">
    <location>
        <begin position="332"/>
        <end position="354"/>
    </location>
</feature>
<evidence type="ECO:0000256" key="9">
    <source>
        <dbReference type="ARBA" id="ARBA00022967"/>
    </source>
</evidence>
<feature type="transmembrane region" description="Helical" evidence="17">
    <location>
        <begin position="180"/>
        <end position="202"/>
    </location>
</feature>
<protein>
    <recommendedName>
        <fullName evidence="5 17">NADH-ubiquinone oxidoreductase chain 4</fullName>
        <ecNumber evidence="4 17">7.1.1.2</ecNumber>
    </recommendedName>
</protein>
<evidence type="ECO:0000256" key="17">
    <source>
        <dbReference type="RuleBase" id="RU003297"/>
    </source>
</evidence>
<evidence type="ECO:0000256" key="1">
    <source>
        <dbReference type="ARBA" id="ARBA00003257"/>
    </source>
</evidence>
<keyword evidence="11 17" id="KW-1133">Transmembrane helix</keyword>
<evidence type="ECO:0000313" key="20">
    <source>
        <dbReference type="EMBL" id="UZZ43826.1"/>
    </source>
</evidence>
<feature type="transmembrane region" description="Helical" evidence="17">
    <location>
        <begin position="137"/>
        <end position="160"/>
    </location>
</feature>
<dbReference type="Pfam" id="PF01059">
    <property type="entry name" value="Oxidored_q5_N"/>
    <property type="match status" value="1"/>
</dbReference>